<keyword evidence="5" id="KW-0547">Nucleotide-binding</keyword>
<feature type="domain" description="Helicase ATP-binding" evidence="11">
    <location>
        <begin position="285"/>
        <end position="444"/>
    </location>
</feature>
<protein>
    <recommendedName>
        <fullName evidence="3">type I site-specific deoxyribonuclease</fullName>
        <ecNumber evidence="3">3.1.21.3</ecNumber>
    </recommendedName>
</protein>
<evidence type="ECO:0000256" key="9">
    <source>
        <dbReference type="ARBA" id="ARBA00022840"/>
    </source>
</evidence>
<evidence type="ECO:0000256" key="3">
    <source>
        <dbReference type="ARBA" id="ARBA00012654"/>
    </source>
</evidence>
<dbReference type="GO" id="GO:0005524">
    <property type="term" value="F:ATP binding"/>
    <property type="evidence" value="ECO:0007669"/>
    <property type="project" value="UniProtKB-KW"/>
</dbReference>
<dbReference type="InterPro" id="IPR004473">
    <property type="entry name" value="Restrct_endonuc_typeI_HsdR"/>
</dbReference>
<dbReference type="InterPro" id="IPR007409">
    <property type="entry name" value="Restrct_endonuc_type1_HsdR_N"/>
</dbReference>
<dbReference type="SUPFAM" id="SSF52540">
    <property type="entry name" value="P-loop containing nucleoside triphosphate hydrolases"/>
    <property type="match status" value="2"/>
</dbReference>
<evidence type="ECO:0000256" key="8">
    <source>
        <dbReference type="ARBA" id="ARBA00022801"/>
    </source>
</evidence>
<keyword evidence="9" id="KW-0067">ATP-binding</keyword>
<dbReference type="Pfam" id="PF22679">
    <property type="entry name" value="T1R_D3-like"/>
    <property type="match status" value="1"/>
</dbReference>
<dbReference type="Pfam" id="PF18766">
    <property type="entry name" value="SWI2_SNF2"/>
    <property type="match status" value="1"/>
</dbReference>
<dbReference type="InterPro" id="IPR055180">
    <property type="entry name" value="HsdR_RecA-like_helicase_dom_2"/>
</dbReference>
<dbReference type="Gene3D" id="3.90.1570.50">
    <property type="match status" value="1"/>
</dbReference>
<evidence type="ECO:0000256" key="5">
    <source>
        <dbReference type="ARBA" id="ARBA00022741"/>
    </source>
</evidence>
<gene>
    <name evidence="12" type="ORF">UFOPK2936_00969</name>
</gene>
<dbReference type="GO" id="GO:0009307">
    <property type="term" value="P:DNA restriction-modification system"/>
    <property type="evidence" value="ECO:0007669"/>
    <property type="project" value="UniProtKB-KW"/>
</dbReference>
<dbReference type="PROSITE" id="PS51192">
    <property type="entry name" value="HELICASE_ATP_BIND_1"/>
    <property type="match status" value="1"/>
</dbReference>
<name>A0A6J6WB05_9ZZZZ</name>
<dbReference type="InterPro" id="IPR040980">
    <property type="entry name" value="SWI2_SNF2"/>
</dbReference>
<evidence type="ECO:0000256" key="4">
    <source>
        <dbReference type="ARBA" id="ARBA00022722"/>
    </source>
</evidence>
<comment type="catalytic activity">
    <reaction evidence="1">
        <text>Endonucleolytic cleavage of DNA to give random double-stranded fragments with terminal 5'-phosphates, ATP is simultaneously hydrolyzed.</text>
        <dbReference type="EC" id="3.1.21.3"/>
    </reaction>
</comment>
<keyword evidence="4" id="KW-0540">Nuclease</keyword>
<evidence type="ECO:0000256" key="1">
    <source>
        <dbReference type="ARBA" id="ARBA00000851"/>
    </source>
</evidence>
<dbReference type="SMART" id="SM00487">
    <property type="entry name" value="DEXDc"/>
    <property type="match status" value="1"/>
</dbReference>
<evidence type="ECO:0000256" key="6">
    <source>
        <dbReference type="ARBA" id="ARBA00022747"/>
    </source>
</evidence>
<evidence type="ECO:0000256" key="2">
    <source>
        <dbReference type="ARBA" id="ARBA00008598"/>
    </source>
</evidence>
<comment type="similarity">
    <text evidence="2">Belongs to the HsdR family.</text>
</comment>
<keyword evidence="10" id="KW-0238">DNA-binding</keyword>
<keyword evidence="8" id="KW-0378">Hydrolase</keyword>
<dbReference type="InterPro" id="IPR027417">
    <property type="entry name" value="P-loop_NTPase"/>
</dbReference>
<evidence type="ECO:0000259" key="11">
    <source>
        <dbReference type="PROSITE" id="PS51192"/>
    </source>
</evidence>
<dbReference type="AlphaFoldDB" id="A0A6J6WB05"/>
<dbReference type="PANTHER" id="PTHR30195:SF15">
    <property type="entry name" value="TYPE I RESTRICTION ENZYME HINDI ENDONUCLEASE SUBUNIT"/>
    <property type="match status" value="1"/>
</dbReference>
<dbReference type="PANTHER" id="PTHR30195">
    <property type="entry name" value="TYPE I SITE-SPECIFIC DEOXYRIBONUCLEASE PROTEIN SUBUNIT M AND R"/>
    <property type="match status" value="1"/>
</dbReference>
<dbReference type="Pfam" id="PF04313">
    <property type="entry name" value="HSDR_N"/>
    <property type="match status" value="1"/>
</dbReference>
<dbReference type="EC" id="3.1.21.3" evidence="3"/>
<dbReference type="CDD" id="cd18030">
    <property type="entry name" value="DEXHc_RE_I_HsdR"/>
    <property type="match status" value="1"/>
</dbReference>
<dbReference type="CDD" id="cd22332">
    <property type="entry name" value="HsdR_N"/>
    <property type="match status" value="1"/>
</dbReference>
<dbReference type="NCBIfam" id="TIGR00348">
    <property type="entry name" value="hsdR"/>
    <property type="match status" value="1"/>
</dbReference>
<dbReference type="InterPro" id="IPR014001">
    <property type="entry name" value="Helicase_ATP-bd"/>
</dbReference>
<reference evidence="12" key="1">
    <citation type="submission" date="2020-05" db="EMBL/GenBank/DDBJ databases">
        <authorList>
            <person name="Chiriac C."/>
            <person name="Salcher M."/>
            <person name="Ghai R."/>
            <person name="Kavagutti S V."/>
        </authorList>
    </citation>
    <scope>NUCLEOTIDE SEQUENCE</scope>
</reference>
<dbReference type="EMBL" id="CAEZZW010000004">
    <property type="protein sequence ID" value="CAB4781550.1"/>
    <property type="molecule type" value="Genomic_DNA"/>
</dbReference>
<dbReference type="GO" id="GO:0009035">
    <property type="term" value="F:type I site-specific deoxyribonuclease activity"/>
    <property type="evidence" value="ECO:0007669"/>
    <property type="project" value="UniProtKB-EC"/>
</dbReference>
<sequence>MMSQIEKSIDEKMVQMGLADHLSRLGWVWAEDETLGRPFESVFLGDDVIKGLVSLNPEIAKVPTRAEEVLSKLRAVLLGVRNDGLVASNEEFVAWLCGRRTIKYIGTDKDVQVNLIDFENPKANTLRVTTEATFHIGREHRRYDLVLWVNGFPLVVGEMKTPKDKNISWLNGATDVHNAYEKKTPEFFVPNVLSFASEGREFRYGAVGQPPELWLNWSSTTDVIMPPGLPNMLRSAELLLTPAMVLDILRTFTLYSSRRTANGALRTKVIPRYPQVEAVEAIVARCKDPKKKQGLIWHHQGSGKTFAMAYAAAKLRHESELDAPTIVIVLDRLELIQQTESEFKSVGIQSLKTAETKDELRALLKNDARGVIITTIFRFAEAGLLNDRSNIVVMVDEAHRTQEGRLGLDMREALPNAKFIGLTGTPISTEDKNTFSMFGDMDDPDGALNHYSVERSIHDGATLPVHVETRLVNFHFNGDDLQAAFDQLADDENLSEEQRGKLAARASHISIVVRDKDRIEAVCKDIVDHYRARIAPLGLKAQVVAYDRATCVAYYDEITKLLNQGEEATVVMTTVKDDPQEWDRWNIDREQEATIKDRFRDINDPLKFVIVTAKLLTGFDAPIEGVMYLDKPLRAHTLFQAVCRTNRRWTNPITGQQKLHGLIVDYVGLGKELAKALSTKATMKPGQNQEDVEILLGELTAEVANTISQFESVDKDASVFNQIHDAQQILDTIIKRDEFAAKFMRCQGLFEFLWPDTKLRPIEESYRFLARVYASIAPNNSADLLLWQKLGAKTMEIVHTHLTGITIDADKLDKVAMDAEVLEALRENGLFPEPPKLGQPAPTALEVLQRLEERIMARIAGATGIKIWKSLAERLELLRLSRISSAAESVEFLRHLLELAKDLLEAERADDEGRINEIKVIDPRKGALTQIFEEFKPQGVPVVIESVVEKVDSLVQPVRGTGWQTSHPGDRMVRQELRLILKNSGLPPAGDLFDRAYAYIRENY</sequence>
<dbReference type="GO" id="GO:0003677">
    <property type="term" value="F:DNA binding"/>
    <property type="evidence" value="ECO:0007669"/>
    <property type="project" value="UniProtKB-KW"/>
</dbReference>
<organism evidence="12">
    <name type="scientific">freshwater metagenome</name>
    <dbReference type="NCBI Taxonomy" id="449393"/>
    <lineage>
        <taxon>unclassified sequences</taxon>
        <taxon>metagenomes</taxon>
        <taxon>ecological metagenomes</taxon>
    </lineage>
</organism>
<dbReference type="InterPro" id="IPR051268">
    <property type="entry name" value="Type-I_R_enzyme_R_subunit"/>
</dbReference>
<dbReference type="Gene3D" id="3.40.50.300">
    <property type="entry name" value="P-loop containing nucleotide triphosphate hydrolases"/>
    <property type="match status" value="2"/>
</dbReference>
<dbReference type="CDD" id="cd18800">
    <property type="entry name" value="SF2_C_EcoR124I-like"/>
    <property type="match status" value="1"/>
</dbReference>
<accession>A0A6J6WB05</accession>
<proteinExistence type="inferred from homology"/>
<keyword evidence="7" id="KW-0255">Endonuclease</keyword>
<evidence type="ECO:0000256" key="10">
    <source>
        <dbReference type="ARBA" id="ARBA00023125"/>
    </source>
</evidence>
<keyword evidence="6" id="KW-0680">Restriction system</keyword>
<evidence type="ECO:0000313" key="12">
    <source>
        <dbReference type="EMBL" id="CAB4781550.1"/>
    </source>
</evidence>
<evidence type="ECO:0000256" key="7">
    <source>
        <dbReference type="ARBA" id="ARBA00022759"/>
    </source>
</evidence>